<keyword evidence="6" id="KW-1015">Disulfide bond</keyword>
<evidence type="ECO:0000256" key="2">
    <source>
        <dbReference type="ARBA" id="ARBA00022670"/>
    </source>
</evidence>
<feature type="active site" evidence="5">
    <location>
        <position position="97"/>
    </location>
</feature>
<protein>
    <recommendedName>
        <fullName evidence="8">Peptidase A1 domain-containing protein</fullName>
    </recommendedName>
</protein>
<dbReference type="PROSITE" id="PS51767">
    <property type="entry name" value="PEPTIDASE_A1"/>
    <property type="match status" value="1"/>
</dbReference>
<evidence type="ECO:0000313" key="11">
    <source>
        <dbReference type="EMBL" id="CAF3831763.1"/>
    </source>
</evidence>
<keyword evidence="2 7" id="KW-0645">Protease</keyword>
<evidence type="ECO:0000256" key="5">
    <source>
        <dbReference type="PIRSR" id="PIRSR601461-1"/>
    </source>
</evidence>
<dbReference type="EMBL" id="CAJOBA010008571">
    <property type="protein sequence ID" value="CAF3831763.1"/>
    <property type="molecule type" value="Genomic_DNA"/>
</dbReference>
<dbReference type="AlphaFoldDB" id="A0A814XX50"/>
<evidence type="ECO:0000313" key="10">
    <source>
        <dbReference type="EMBL" id="CAF1221449.1"/>
    </source>
</evidence>
<dbReference type="InterPro" id="IPR021109">
    <property type="entry name" value="Peptidase_aspartic_dom_sf"/>
</dbReference>
<evidence type="ECO:0000256" key="4">
    <source>
        <dbReference type="ARBA" id="ARBA00022801"/>
    </source>
</evidence>
<dbReference type="PROSITE" id="PS00141">
    <property type="entry name" value="ASP_PROTEASE"/>
    <property type="match status" value="1"/>
</dbReference>
<dbReference type="GO" id="GO:0006508">
    <property type="term" value="P:proteolysis"/>
    <property type="evidence" value="ECO:0007669"/>
    <property type="project" value="UniProtKB-KW"/>
</dbReference>
<dbReference type="SUPFAM" id="SSF50630">
    <property type="entry name" value="Acid proteases"/>
    <property type="match status" value="1"/>
</dbReference>
<dbReference type="EMBL" id="CAJNOQ010009310">
    <property type="protein sequence ID" value="CAF1221449.1"/>
    <property type="molecule type" value="Genomic_DNA"/>
</dbReference>
<feature type="disulfide bond" evidence="6">
    <location>
        <begin position="310"/>
        <end position="350"/>
    </location>
</feature>
<name>A0A814XX50_9BILA</name>
<dbReference type="OrthoDB" id="771136at2759"/>
<evidence type="ECO:0000259" key="8">
    <source>
        <dbReference type="PROSITE" id="PS51767"/>
    </source>
</evidence>
<feature type="active site" evidence="5">
    <location>
        <position position="274"/>
    </location>
</feature>
<dbReference type="EMBL" id="CAJNOK010008556">
    <property type="protein sequence ID" value="CAF1066840.1"/>
    <property type="molecule type" value="Genomic_DNA"/>
</dbReference>
<dbReference type="GO" id="GO:0004190">
    <property type="term" value="F:aspartic-type endopeptidase activity"/>
    <property type="evidence" value="ECO:0007669"/>
    <property type="project" value="UniProtKB-KW"/>
</dbReference>
<evidence type="ECO:0000256" key="7">
    <source>
        <dbReference type="RuleBase" id="RU000454"/>
    </source>
</evidence>
<keyword evidence="13" id="KW-1185">Reference proteome</keyword>
<evidence type="ECO:0000313" key="9">
    <source>
        <dbReference type="EMBL" id="CAF1066840.1"/>
    </source>
</evidence>
<comment type="caution">
    <text evidence="10">The sequence shown here is derived from an EMBL/GenBank/DDBJ whole genome shotgun (WGS) entry which is preliminary data.</text>
</comment>
<evidence type="ECO:0000313" key="12">
    <source>
        <dbReference type="EMBL" id="CAF3984721.1"/>
    </source>
</evidence>
<feature type="disulfide bond" evidence="6">
    <location>
        <begin position="265"/>
        <end position="269"/>
    </location>
</feature>
<dbReference type="FunFam" id="2.40.70.10:FF:000115">
    <property type="entry name" value="Lysosomal aspartic protease"/>
    <property type="match status" value="1"/>
</dbReference>
<evidence type="ECO:0000256" key="1">
    <source>
        <dbReference type="ARBA" id="ARBA00007447"/>
    </source>
</evidence>
<feature type="disulfide bond" evidence="6">
    <location>
        <begin position="110"/>
        <end position="114"/>
    </location>
</feature>
<dbReference type="EMBL" id="CAJOBC010009313">
    <property type="protein sequence ID" value="CAF3984721.1"/>
    <property type="molecule type" value="Genomic_DNA"/>
</dbReference>
<reference evidence="10" key="1">
    <citation type="submission" date="2021-02" db="EMBL/GenBank/DDBJ databases">
        <authorList>
            <person name="Nowell W R."/>
        </authorList>
    </citation>
    <scope>NUCLEOTIDE SEQUENCE</scope>
</reference>
<feature type="domain" description="Peptidase A1" evidence="8">
    <location>
        <begin position="79"/>
        <end position="392"/>
    </location>
</feature>
<keyword evidence="3 7" id="KW-0064">Aspartyl protease</keyword>
<gene>
    <name evidence="10" type="ORF">GPM918_LOCUS24705</name>
    <name evidence="9" type="ORF">OVA965_LOCUS17699</name>
    <name evidence="12" type="ORF">SRO942_LOCUS24708</name>
    <name evidence="11" type="ORF">TMI583_LOCUS17710</name>
</gene>
<dbReference type="InterPro" id="IPR033121">
    <property type="entry name" value="PEPTIDASE_A1"/>
</dbReference>
<dbReference type="Proteomes" id="UP000682733">
    <property type="component" value="Unassembled WGS sequence"/>
</dbReference>
<dbReference type="Proteomes" id="UP000677228">
    <property type="component" value="Unassembled WGS sequence"/>
</dbReference>
<evidence type="ECO:0000256" key="6">
    <source>
        <dbReference type="PIRSR" id="PIRSR601461-2"/>
    </source>
</evidence>
<dbReference type="PRINTS" id="PR00792">
    <property type="entry name" value="PEPSIN"/>
</dbReference>
<accession>A0A814XX50</accession>
<dbReference type="InterPro" id="IPR001461">
    <property type="entry name" value="Aspartic_peptidase_A1"/>
</dbReference>
<dbReference type="PANTHER" id="PTHR47966:SF51">
    <property type="entry name" value="BETA-SITE APP-CLEAVING ENZYME, ISOFORM A-RELATED"/>
    <property type="match status" value="1"/>
</dbReference>
<dbReference type="Proteomes" id="UP000681722">
    <property type="component" value="Unassembled WGS sequence"/>
</dbReference>
<keyword evidence="4 7" id="KW-0378">Hydrolase</keyword>
<dbReference type="Proteomes" id="UP000663829">
    <property type="component" value="Unassembled WGS sequence"/>
</dbReference>
<dbReference type="Gene3D" id="2.40.70.10">
    <property type="entry name" value="Acid Proteases"/>
    <property type="match status" value="2"/>
</dbReference>
<organism evidence="10 13">
    <name type="scientific">Didymodactylos carnosus</name>
    <dbReference type="NCBI Taxonomy" id="1234261"/>
    <lineage>
        <taxon>Eukaryota</taxon>
        <taxon>Metazoa</taxon>
        <taxon>Spiralia</taxon>
        <taxon>Gnathifera</taxon>
        <taxon>Rotifera</taxon>
        <taxon>Eurotatoria</taxon>
        <taxon>Bdelloidea</taxon>
        <taxon>Philodinida</taxon>
        <taxon>Philodinidae</taxon>
        <taxon>Didymodactylos</taxon>
    </lineage>
</organism>
<evidence type="ECO:0000256" key="3">
    <source>
        <dbReference type="ARBA" id="ARBA00022750"/>
    </source>
</evidence>
<dbReference type="GO" id="GO:0005764">
    <property type="term" value="C:lysosome"/>
    <property type="evidence" value="ECO:0007669"/>
    <property type="project" value="TreeGrafter"/>
</dbReference>
<dbReference type="InterPro" id="IPR001969">
    <property type="entry name" value="Aspartic_peptidase_AS"/>
</dbReference>
<dbReference type="Pfam" id="PF00026">
    <property type="entry name" value="Asp"/>
    <property type="match status" value="1"/>
</dbReference>
<proteinExistence type="inferred from homology"/>
<comment type="similarity">
    <text evidence="1 7">Belongs to the peptidase A1 family.</text>
</comment>
<sequence length="415" mass="45356">MHLLYIYTIQTGLGFLKKQKKELRYFKKSIRAGRRIRANKTRRQCNGTNIDRKCSHAKINGKALSSATESLLDVFDSYWTGVITCGTPAQTFVIDFDTGSANLWIPGKTCKTNCGGTHYYDPSKSSTYKANGKAFSIYYGDGSWVKGAFVSDSCTVAGLTVKNQVFGVVSSAYQMGGAQNDGILGLAYASIASGGQQPLFYNMYAQNLIPQAIFSVYLDSNGGELILGGLDDTKYIGSMTYVSVQPKGYWEFAMTSISVGSTKICSSGCYVIADTGTTLIVGPKTQVNSLHSLIGGVTYDSQYGLYQVSCKNRALSSFPNVTFTVNGVAFSLMPLQYLIIYRISSTTYNCYSVFQPSDMTDSLGKLFWILGDSFLTRFYSSYDLTNNQVGLGMSANYNNIPIPPSSLFKPSGKKR</sequence>
<dbReference type="PANTHER" id="PTHR47966">
    <property type="entry name" value="BETA-SITE APP-CLEAVING ENZYME, ISOFORM A-RELATED"/>
    <property type="match status" value="1"/>
</dbReference>
<evidence type="ECO:0000313" key="13">
    <source>
        <dbReference type="Proteomes" id="UP000663829"/>
    </source>
</evidence>